<reference evidence="2 3" key="1">
    <citation type="submission" date="2020-08" db="EMBL/GenBank/DDBJ databases">
        <title>Genomic Encyclopedia of Type Strains, Phase IV (KMG-IV): sequencing the most valuable type-strain genomes for metagenomic binning, comparative biology and taxonomic classification.</title>
        <authorList>
            <person name="Goeker M."/>
        </authorList>
    </citation>
    <scope>NUCLEOTIDE SEQUENCE [LARGE SCALE GENOMIC DNA]</scope>
    <source>
        <strain evidence="2 3">DSM 5391</strain>
    </source>
</reference>
<name>A0A7X0HQ16_9BACI</name>
<comment type="caution">
    <text evidence="2">The sequence shown here is derived from an EMBL/GenBank/DDBJ whole genome shotgun (WGS) entry which is preliminary data.</text>
</comment>
<evidence type="ECO:0000313" key="2">
    <source>
        <dbReference type="EMBL" id="MBB6443540.1"/>
    </source>
</evidence>
<evidence type="ECO:0000313" key="3">
    <source>
        <dbReference type="Proteomes" id="UP000531594"/>
    </source>
</evidence>
<organism evidence="2 3">
    <name type="scientific">Bacillus benzoevorans</name>
    <dbReference type="NCBI Taxonomy" id="1456"/>
    <lineage>
        <taxon>Bacteria</taxon>
        <taxon>Bacillati</taxon>
        <taxon>Bacillota</taxon>
        <taxon>Bacilli</taxon>
        <taxon>Bacillales</taxon>
        <taxon>Bacillaceae</taxon>
        <taxon>Bacillus</taxon>
    </lineage>
</organism>
<protein>
    <submittedName>
        <fullName evidence="2">Uncharacterized protein</fullName>
    </submittedName>
</protein>
<gene>
    <name evidence="2" type="ORF">HNR53_000128</name>
</gene>
<dbReference type="RefSeq" id="WP_184521513.1">
    <property type="nucleotide sequence ID" value="NZ_JACHGK010000001.1"/>
</dbReference>
<dbReference type="AlphaFoldDB" id="A0A7X0HQ16"/>
<keyword evidence="3" id="KW-1185">Reference proteome</keyword>
<dbReference type="EMBL" id="JACHGK010000001">
    <property type="protein sequence ID" value="MBB6443540.1"/>
    <property type="molecule type" value="Genomic_DNA"/>
</dbReference>
<feature type="region of interest" description="Disordered" evidence="1">
    <location>
        <begin position="53"/>
        <end position="72"/>
    </location>
</feature>
<proteinExistence type="predicted"/>
<accession>A0A7X0HQ16</accession>
<feature type="region of interest" description="Disordered" evidence="1">
    <location>
        <begin position="1"/>
        <end position="42"/>
    </location>
</feature>
<sequence>MKQENESDMQPVQRDHLTDFMFGGTKNRKEHRNADHSEAASFAQRRHLADDWFIGHRGQEEKKKDRNKSHNGDIPFIELLNQVDLEKLSGNIDTLMSTASQFKPLIKQVTPLLKKWIK</sequence>
<evidence type="ECO:0000256" key="1">
    <source>
        <dbReference type="SAM" id="MobiDB-lite"/>
    </source>
</evidence>
<feature type="compositionally biased region" description="Basic and acidic residues" evidence="1">
    <location>
        <begin position="53"/>
        <end position="71"/>
    </location>
</feature>
<dbReference type="Proteomes" id="UP000531594">
    <property type="component" value="Unassembled WGS sequence"/>
</dbReference>